<evidence type="ECO:0000313" key="1">
    <source>
        <dbReference type="EMBL" id="STL40371.1"/>
    </source>
</evidence>
<sequence length="123" mass="13387">MQGISGGLFESASGGSYNGVAPYTSLLLHRASGIKDIIHLIRLLSRTDPQDEQLVQVLAHFVRMPVADVKKWCRLFGISNSLLRGLLNHASSLGRDGFDEIAQAIKNGDMPPAIDWFPFAQPG</sequence>
<dbReference type="Proteomes" id="UP000254079">
    <property type="component" value="Unassembled WGS sequence"/>
</dbReference>
<proteinExistence type="predicted"/>
<accession>A0A377AZY9</accession>
<gene>
    <name evidence="1" type="ORF">NCTC8622_07891</name>
</gene>
<name>A0A377AZY9_ECOLX</name>
<dbReference type="EMBL" id="UGCP01000006">
    <property type="protein sequence ID" value="STL40371.1"/>
    <property type="molecule type" value="Genomic_DNA"/>
</dbReference>
<protein>
    <submittedName>
        <fullName evidence="1">Uncharacterized protein</fullName>
    </submittedName>
</protein>
<organism evidence="1 2">
    <name type="scientific">Escherichia coli</name>
    <dbReference type="NCBI Taxonomy" id="562"/>
    <lineage>
        <taxon>Bacteria</taxon>
        <taxon>Pseudomonadati</taxon>
        <taxon>Pseudomonadota</taxon>
        <taxon>Gammaproteobacteria</taxon>
        <taxon>Enterobacterales</taxon>
        <taxon>Enterobacteriaceae</taxon>
        <taxon>Escherichia</taxon>
    </lineage>
</organism>
<reference evidence="1 2" key="1">
    <citation type="submission" date="2018-06" db="EMBL/GenBank/DDBJ databases">
        <authorList>
            <consortium name="Pathogen Informatics"/>
            <person name="Doyle S."/>
        </authorList>
    </citation>
    <scope>NUCLEOTIDE SEQUENCE [LARGE SCALE GENOMIC DNA]</scope>
    <source>
        <strain evidence="1 2">NCTC8622</strain>
    </source>
</reference>
<dbReference type="AlphaFoldDB" id="A0A377AZY9"/>
<evidence type="ECO:0000313" key="2">
    <source>
        <dbReference type="Proteomes" id="UP000254079"/>
    </source>
</evidence>